<reference evidence="3 4" key="1">
    <citation type="submission" date="2016-03" db="EMBL/GenBank/DDBJ databases">
        <authorList>
            <consortium name="Pathogen Informatics"/>
        </authorList>
    </citation>
    <scope>NUCLEOTIDE SEQUENCE [LARGE SCALE GENOMIC DNA]</scope>
    <source>
        <strain evidence="3 4">NCTC13364</strain>
    </source>
</reference>
<gene>
    <name evidence="3" type="primary">oprM_2</name>
    <name evidence="3" type="ORF">SAMEA1982600_01413</name>
</gene>
<evidence type="ECO:0000256" key="2">
    <source>
        <dbReference type="RuleBase" id="RU362097"/>
    </source>
</evidence>
<dbReference type="Gene3D" id="2.20.200.10">
    <property type="entry name" value="Outer membrane efflux proteins (OEP)"/>
    <property type="match status" value="1"/>
</dbReference>
<evidence type="ECO:0000313" key="3">
    <source>
        <dbReference type="EMBL" id="SAI12407.1"/>
    </source>
</evidence>
<dbReference type="GO" id="GO:0005886">
    <property type="term" value="C:plasma membrane"/>
    <property type="evidence" value="ECO:0007669"/>
    <property type="project" value="UniProtKB-SubCell"/>
</dbReference>
<protein>
    <submittedName>
        <fullName evidence="3">Outer membrane component of multidrug efflux system</fullName>
    </submittedName>
</protein>
<keyword evidence="2" id="KW-0564">Palmitate</keyword>
<comment type="similarity">
    <text evidence="1 2">Belongs to the outer membrane factor (OMF) (TC 1.B.17) family.</text>
</comment>
<keyword evidence="2" id="KW-0449">Lipoprotein</keyword>
<keyword evidence="2" id="KW-1134">Transmembrane beta strand</keyword>
<dbReference type="InterPro" id="IPR003423">
    <property type="entry name" value="OMP_efflux"/>
</dbReference>
<dbReference type="NCBIfam" id="TIGR01845">
    <property type="entry name" value="outer_NodT"/>
    <property type="match status" value="1"/>
</dbReference>
<organism evidence="3 4">
    <name type="scientific">Bordetella ansorpii</name>
    <dbReference type="NCBI Taxonomy" id="288768"/>
    <lineage>
        <taxon>Bacteria</taxon>
        <taxon>Pseudomonadati</taxon>
        <taxon>Pseudomonadota</taxon>
        <taxon>Betaproteobacteria</taxon>
        <taxon>Burkholderiales</taxon>
        <taxon>Alcaligenaceae</taxon>
        <taxon>Bordetella</taxon>
    </lineage>
</organism>
<dbReference type="Proteomes" id="UP000077037">
    <property type="component" value="Unassembled WGS sequence"/>
</dbReference>
<dbReference type="EMBL" id="FKBS01000013">
    <property type="protein sequence ID" value="SAI12407.1"/>
    <property type="molecule type" value="Genomic_DNA"/>
</dbReference>
<accession>A0A157MTM4</accession>
<dbReference type="AlphaFoldDB" id="A0A157MTM4"/>
<dbReference type="PANTHER" id="PTHR30203">
    <property type="entry name" value="OUTER MEMBRANE CATION EFFLUX PROTEIN"/>
    <property type="match status" value="1"/>
</dbReference>
<feature type="signal peptide" evidence="2">
    <location>
        <begin position="1"/>
        <end position="22"/>
    </location>
</feature>
<evidence type="ECO:0000256" key="1">
    <source>
        <dbReference type="ARBA" id="ARBA00007613"/>
    </source>
</evidence>
<keyword evidence="2" id="KW-0472">Membrane</keyword>
<dbReference type="PANTHER" id="PTHR30203:SF25">
    <property type="entry name" value="OUTER MEMBRANE PROTEIN-RELATED"/>
    <property type="match status" value="1"/>
</dbReference>
<dbReference type="OrthoDB" id="9770517at2"/>
<dbReference type="GO" id="GO:0015562">
    <property type="term" value="F:efflux transmembrane transporter activity"/>
    <property type="evidence" value="ECO:0007669"/>
    <property type="project" value="InterPro"/>
</dbReference>
<dbReference type="RefSeq" id="WP_082887134.1">
    <property type="nucleotide sequence ID" value="NZ_FKBS01000013.1"/>
</dbReference>
<dbReference type="Pfam" id="PF02321">
    <property type="entry name" value="OEP"/>
    <property type="match status" value="2"/>
</dbReference>
<evidence type="ECO:0000313" key="4">
    <source>
        <dbReference type="Proteomes" id="UP000077037"/>
    </source>
</evidence>
<sequence length="520" mass="54703">MNARLVRYPLALAAALVLSACAVGPDYERPVSPLPDRYARGDAQRLPGTAAQDGADAAFWQGFGDPVLGQLVGQAYAANHDLRIAIARYDSANALLSNAKLDRYPTVTASGQIGHQLMSRDEAFGAPRDQRSSPTSSLAANASWELDLFGRVRRGVEAQRAETAASAADVRAVRVAIAGDVAQSYMQLRGAQRRLQLARDNARTQQETLSLVQARVDAGRGSDLDAVRARAQYESTASRIAAYEAVIGVNQHRLAVLTGQSPEALIARLDEPMALPALAPAIDPGTPGDLLRRRPDVAAAEARLHAATARIGVATAGLFPRFSLMGLIGSSTGSYDFFRDGSDRNLIALGIDWSFLDVGRVRARIAASDADAAGLLAQYQQTVLRAAEDTENALLTLSRTQVEAGHLRRAADDSTRASDLARSRFQAGAIGFFEVLDIERSRLQAQDAAAEADTRQATAAVSLYRALAGGWLPDAGRQAVASTNALAGAVPAGAQAVDVMSTDASAVSSAAAGAASTYSR</sequence>
<name>A0A157MTM4_9BORD</name>
<keyword evidence="2" id="KW-0812">Transmembrane</keyword>
<feature type="chain" id="PRO_5007359728" evidence="2">
    <location>
        <begin position="23"/>
        <end position="520"/>
    </location>
</feature>
<comment type="subcellular location">
    <subcellularLocation>
        <location evidence="2">Cell membrane</location>
        <topology evidence="2">Lipid-anchor</topology>
    </subcellularLocation>
</comment>
<dbReference type="PROSITE" id="PS51257">
    <property type="entry name" value="PROKAR_LIPOPROTEIN"/>
    <property type="match status" value="1"/>
</dbReference>
<dbReference type="Gene3D" id="1.20.1600.10">
    <property type="entry name" value="Outer membrane efflux proteins (OEP)"/>
    <property type="match status" value="1"/>
</dbReference>
<keyword evidence="2" id="KW-0732">Signal</keyword>
<proteinExistence type="inferred from homology"/>
<dbReference type="InterPro" id="IPR010131">
    <property type="entry name" value="MdtP/NodT-like"/>
</dbReference>
<dbReference type="SUPFAM" id="SSF56954">
    <property type="entry name" value="Outer membrane efflux proteins (OEP)"/>
    <property type="match status" value="1"/>
</dbReference>